<name>A0AAN6WNB3_9PEZI</name>
<reference evidence="4" key="1">
    <citation type="journal article" date="2023" name="Mol. Phylogenet. Evol.">
        <title>Genome-scale phylogeny and comparative genomics of the fungal order Sordariales.</title>
        <authorList>
            <person name="Hensen N."/>
            <person name="Bonometti L."/>
            <person name="Westerberg I."/>
            <person name="Brannstrom I.O."/>
            <person name="Guillou S."/>
            <person name="Cros-Aarteil S."/>
            <person name="Calhoun S."/>
            <person name="Haridas S."/>
            <person name="Kuo A."/>
            <person name="Mondo S."/>
            <person name="Pangilinan J."/>
            <person name="Riley R."/>
            <person name="LaButti K."/>
            <person name="Andreopoulos B."/>
            <person name="Lipzen A."/>
            <person name="Chen C."/>
            <person name="Yan M."/>
            <person name="Daum C."/>
            <person name="Ng V."/>
            <person name="Clum A."/>
            <person name="Steindorff A."/>
            <person name="Ohm R.A."/>
            <person name="Martin F."/>
            <person name="Silar P."/>
            <person name="Natvig D.O."/>
            <person name="Lalanne C."/>
            <person name="Gautier V."/>
            <person name="Ament-Velasquez S.L."/>
            <person name="Kruys A."/>
            <person name="Hutchinson M.I."/>
            <person name="Powell A.J."/>
            <person name="Barry K."/>
            <person name="Miller A.N."/>
            <person name="Grigoriev I.V."/>
            <person name="Debuchy R."/>
            <person name="Gladieux P."/>
            <person name="Hiltunen Thoren M."/>
            <person name="Johannesson H."/>
        </authorList>
    </citation>
    <scope>NUCLEOTIDE SEQUENCE</scope>
    <source>
        <strain evidence="4">PSN309</strain>
    </source>
</reference>
<protein>
    <recommendedName>
        <fullName evidence="3">NmrA-like domain-containing protein</fullName>
    </recommendedName>
</protein>
<dbReference type="CDD" id="cd05251">
    <property type="entry name" value="NmrA_like_SDR_a"/>
    <property type="match status" value="1"/>
</dbReference>
<comment type="similarity">
    <text evidence="1">Belongs to the NmrA-type oxidoreductase family.</text>
</comment>
<gene>
    <name evidence="4" type="ORF">QBC35DRAFT_32748</name>
</gene>
<evidence type="ECO:0000313" key="5">
    <source>
        <dbReference type="Proteomes" id="UP001302126"/>
    </source>
</evidence>
<dbReference type="AlphaFoldDB" id="A0AAN6WNB3"/>
<organism evidence="4 5">
    <name type="scientific">Podospora australis</name>
    <dbReference type="NCBI Taxonomy" id="1536484"/>
    <lineage>
        <taxon>Eukaryota</taxon>
        <taxon>Fungi</taxon>
        <taxon>Dikarya</taxon>
        <taxon>Ascomycota</taxon>
        <taxon>Pezizomycotina</taxon>
        <taxon>Sordariomycetes</taxon>
        <taxon>Sordariomycetidae</taxon>
        <taxon>Sordariales</taxon>
        <taxon>Podosporaceae</taxon>
        <taxon>Podospora</taxon>
    </lineage>
</organism>
<dbReference type="SUPFAM" id="SSF51735">
    <property type="entry name" value="NAD(P)-binding Rossmann-fold domains"/>
    <property type="match status" value="1"/>
</dbReference>
<dbReference type="Proteomes" id="UP001302126">
    <property type="component" value="Unassembled WGS sequence"/>
</dbReference>
<dbReference type="Pfam" id="PF05368">
    <property type="entry name" value="NmrA"/>
    <property type="match status" value="1"/>
</dbReference>
<dbReference type="GO" id="GO:0005634">
    <property type="term" value="C:nucleus"/>
    <property type="evidence" value="ECO:0007669"/>
    <property type="project" value="TreeGrafter"/>
</dbReference>
<dbReference type="InterPro" id="IPR036291">
    <property type="entry name" value="NAD(P)-bd_dom_sf"/>
</dbReference>
<evidence type="ECO:0000256" key="1">
    <source>
        <dbReference type="ARBA" id="ARBA00006328"/>
    </source>
</evidence>
<dbReference type="Gene3D" id="3.90.25.10">
    <property type="entry name" value="UDP-galactose 4-epimerase, domain 1"/>
    <property type="match status" value="1"/>
</dbReference>
<comment type="caution">
    <text evidence="4">The sequence shown here is derived from an EMBL/GenBank/DDBJ whole genome shotgun (WGS) entry which is preliminary data.</text>
</comment>
<accession>A0AAN6WNB3</accession>
<evidence type="ECO:0000259" key="3">
    <source>
        <dbReference type="Pfam" id="PF05368"/>
    </source>
</evidence>
<proteinExistence type="inferred from homology"/>
<dbReference type="PANTHER" id="PTHR42748:SF28">
    <property type="entry name" value="NMRA-LIKE DOMAIN-CONTAINING PROTEIN"/>
    <property type="match status" value="1"/>
</dbReference>
<dbReference type="PANTHER" id="PTHR42748">
    <property type="entry name" value="NITROGEN METABOLITE REPRESSION PROTEIN NMRA FAMILY MEMBER"/>
    <property type="match status" value="1"/>
</dbReference>
<evidence type="ECO:0000313" key="4">
    <source>
        <dbReference type="EMBL" id="KAK4184994.1"/>
    </source>
</evidence>
<reference evidence="4" key="2">
    <citation type="submission" date="2023-05" db="EMBL/GenBank/DDBJ databases">
        <authorList>
            <consortium name="Lawrence Berkeley National Laboratory"/>
            <person name="Steindorff A."/>
            <person name="Hensen N."/>
            <person name="Bonometti L."/>
            <person name="Westerberg I."/>
            <person name="Brannstrom I.O."/>
            <person name="Guillou S."/>
            <person name="Cros-Aarteil S."/>
            <person name="Calhoun S."/>
            <person name="Haridas S."/>
            <person name="Kuo A."/>
            <person name="Mondo S."/>
            <person name="Pangilinan J."/>
            <person name="Riley R."/>
            <person name="Labutti K."/>
            <person name="Andreopoulos B."/>
            <person name="Lipzen A."/>
            <person name="Chen C."/>
            <person name="Yanf M."/>
            <person name="Daum C."/>
            <person name="Ng V."/>
            <person name="Clum A."/>
            <person name="Ohm R."/>
            <person name="Martin F."/>
            <person name="Silar P."/>
            <person name="Natvig D."/>
            <person name="Lalanne C."/>
            <person name="Gautier V."/>
            <person name="Ament-Velasquez S.L."/>
            <person name="Kruys A."/>
            <person name="Hutchinson M.I."/>
            <person name="Powell A.J."/>
            <person name="Barry K."/>
            <person name="Miller A.N."/>
            <person name="Grigoriev I.V."/>
            <person name="Debuchy R."/>
            <person name="Gladieux P."/>
            <person name="Thoren M.H."/>
            <person name="Johannesson H."/>
        </authorList>
    </citation>
    <scope>NUCLEOTIDE SEQUENCE</scope>
    <source>
        <strain evidence="4">PSN309</strain>
    </source>
</reference>
<feature type="domain" description="NmrA-like" evidence="3">
    <location>
        <begin position="1"/>
        <end position="284"/>
    </location>
</feature>
<keyword evidence="2" id="KW-0521">NADP</keyword>
<dbReference type="EMBL" id="MU864466">
    <property type="protein sequence ID" value="KAK4184994.1"/>
    <property type="molecule type" value="Genomic_DNA"/>
</dbReference>
<sequence length="320" mass="35483">MTKLVTIVGATGSQGKGVVAAFINHPAYHVRAITRNLESQSAKALSAQGVELVRADLNDPQSVKAAFAGSNIIFAVTNFMEPFEVHQSPVKAVETELQQGINMAEAAASTIDTLEHYIWSTLPDSLAISRGKHAVPHFNGKNKIDEHIRSLPVLEAKTTFLWITWYHNNYIFPIFTPLYVSTAQKYIQLGPYQAETPVWTLGDVTKNITPFIRGIIASGDKAKGEIVVAHTEETTMGELLQTWAGTKGAKAQLIQIGGKEYRELWGLWGEEMATMMEFWSDVKDKSWTDAEGRKVLTRKDLGIEVGEFETLVKGFENLQF</sequence>
<dbReference type="InterPro" id="IPR051164">
    <property type="entry name" value="NmrA-like_oxidored"/>
</dbReference>
<keyword evidence="5" id="KW-1185">Reference proteome</keyword>
<dbReference type="Gene3D" id="3.40.50.720">
    <property type="entry name" value="NAD(P)-binding Rossmann-like Domain"/>
    <property type="match status" value="1"/>
</dbReference>
<evidence type="ECO:0000256" key="2">
    <source>
        <dbReference type="ARBA" id="ARBA00022857"/>
    </source>
</evidence>
<dbReference type="InterPro" id="IPR008030">
    <property type="entry name" value="NmrA-like"/>
</dbReference>